<dbReference type="InterPro" id="IPR020843">
    <property type="entry name" value="ER"/>
</dbReference>
<name>A0A9P5YWC3_9AGAR</name>
<comment type="caution">
    <text evidence="2">The sequence shown here is derived from an EMBL/GenBank/DDBJ whole genome shotgun (WGS) entry which is preliminary data.</text>
</comment>
<dbReference type="SUPFAM" id="SSF50129">
    <property type="entry name" value="GroES-like"/>
    <property type="match status" value="1"/>
</dbReference>
<protein>
    <submittedName>
        <fullName evidence="2">NAD(P)-binding protein</fullName>
    </submittedName>
</protein>
<dbReference type="Pfam" id="PF13602">
    <property type="entry name" value="ADH_zinc_N_2"/>
    <property type="match status" value="1"/>
</dbReference>
<dbReference type="InterPro" id="IPR036291">
    <property type="entry name" value="NAD(P)-bd_dom_sf"/>
</dbReference>
<dbReference type="GO" id="GO:0016491">
    <property type="term" value="F:oxidoreductase activity"/>
    <property type="evidence" value="ECO:0007669"/>
    <property type="project" value="InterPro"/>
</dbReference>
<evidence type="ECO:0000313" key="3">
    <source>
        <dbReference type="Proteomes" id="UP000807469"/>
    </source>
</evidence>
<dbReference type="InterPro" id="IPR011032">
    <property type="entry name" value="GroES-like_sf"/>
</dbReference>
<dbReference type="Proteomes" id="UP000807469">
    <property type="component" value="Unassembled WGS sequence"/>
</dbReference>
<dbReference type="CDD" id="cd08267">
    <property type="entry name" value="MDR1"/>
    <property type="match status" value="1"/>
</dbReference>
<dbReference type="EMBL" id="MU155298">
    <property type="protein sequence ID" value="KAF9476338.1"/>
    <property type="molecule type" value="Genomic_DNA"/>
</dbReference>
<organism evidence="2 3">
    <name type="scientific">Pholiota conissans</name>
    <dbReference type="NCBI Taxonomy" id="109636"/>
    <lineage>
        <taxon>Eukaryota</taxon>
        <taxon>Fungi</taxon>
        <taxon>Dikarya</taxon>
        <taxon>Basidiomycota</taxon>
        <taxon>Agaricomycotina</taxon>
        <taxon>Agaricomycetes</taxon>
        <taxon>Agaricomycetidae</taxon>
        <taxon>Agaricales</taxon>
        <taxon>Agaricineae</taxon>
        <taxon>Strophariaceae</taxon>
        <taxon>Pholiota</taxon>
    </lineage>
</organism>
<accession>A0A9P5YWC3</accession>
<dbReference type="SUPFAM" id="SSF51735">
    <property type="entry name" value="NAD(P)-binding Rossmann-fold domains"/>
    <property type="match status" value="1"/>
</dbReference>
<dbReference type="InterPro" id="IPR050700">
    <property type="entry name" value="YIM1/Zinc_Alcohol_DH_Fams"/>
</dbReference>
<evidence type="ECO:0000313" key="2">
    <source>
        <dbReference type="EMBL" id="KAF9476338.1"/>
    </source>
</evidence>
<reference evidence="2" key="1">
    <citation type="submission" date="2020-11" db="EMBL/GenBank/DDBJ databases">
        <authorList>
            <consortium name="DOE Joint Genome Institute"/>
            <person name="Ahrendt S."/>
            <person name="Riley R."/>
            <person name="Andreopoulos W."/>
            <person name="Labutti K."/>
            <person name="Pangilinan J."/>
            <person name="Ruiz-Duenas F.J."/>
            <person name="Barrasa J.M."/>
            <person name="Sanchez-Garcia M."/>
            <person name="Camarero S."/>
            <person name="Miyauchi S."/>
            <person name="Serrano A."/>
            <person name="Linde D."/>
            <person name="Babiker R."/>
            <person name="Drula E."/>
            <person name="Ayuso-Fernandez I."/>
            <person name="Pacheco R."/>
            <person name="Padilla G."/>
            <person name="Ferreira P."/>
            <person name="Barriuso J."/>
            <person name="Kellner H."/>
            <person name="Castanera R."/>
            <person name="Alfaro M."/>
            <person name="Ramirez L."/>
            <person name="Pisabarro A.G."/>
            <person name="Kuo A."/>
            <person name="Tritt A."/>
            <person name="Lipzen A."/>
            <person name="He G."/>
            <person name="Yan M."/>
            <person name="Ng V."/>
            <person name="Cullen D."/>
            <person name="Martin F."/>
            <person name="Rosso M.-N."/>
            <person name="Henrissat B."/>
            <person name="Hibbett D."/>
            <person name="Martinez A.T."/>
            <person name="Grigoriev I.V."/>
        </authorList>
    </citation>
    <scope>NUCLEOTIDE SEQUENCE</scope>
    <source>
        <strain evidence="2">CIRM-BRFM 674</strain>
    </source>
</reference>
<dbReference type="OrthoDB" id="3509362at2759"/>
<dbReference type="Pfam" id="PF08240">
    <property type="entry name" value="ADH_N"/>
    <property type="match status" value="1"/>
</dbReference>
<dbReference type="PANTHER" id="PTHR11695">
    <property type="entry name" value="ALCOHOL DEHYDROGENASE RELATED"/>
    <property type="match status" value="1"/>
</dbReference>
<dbReference type="InterPro" id="IPR013154">
    <property type="entry name" value="ADH-like_N"/>
</dbReference>
<dbReference type="PANTHER" id="PTHR11695:SF294">
    <property type="entry name" value="RETICULON-4-INTERACTING PROTEIN 1, MITOCHONDRIAL"/>
    <property type="match status" value="1"/>
</dbReference>
<sequence>MVSIPDVQRAWISVRRGKPTDSLVLKNDWPVPKELAKDEVLVKVQVAALNPIGFKLMRAMPNFIAKRPYVPENDFSGIVVDANGSKFSNGDNVYGWISVNQQPVTHQGVLAEYTKIPADNIVLRPPNVTPTQAAGITLAALASYQALFKVAQLEAGQTIFINGGSSSVGAFAIQLAKIKGAKVVASASAKNEEFVRKMGADEFIDYTKDPGVVAYLSKNPPSTKFHVIYDAVGLMSPDLYTHSKNYLAPNGIFVSTGPLPHKLNCDAIWQWIRTIGAIITPSWLGNVKSRWAMVNVDNNTNDMNELQGFLANGSLQPIVDSVFEFEDVLKAYERIMTYHAVGKVVVKVDPEAL</sequence>
<evidence type="ECO:0000259" key="1">
    <source>
        <dbReference type="SMART" id="SM00829"/>
    </source>
</evidence>
<dbReference type="Gene3D" id="3.90.180.10">
    <property type="entry name" value="Medium-chain alcohol dehydrogenases, catalytic domain"/>
    <property type="match status" value="1"/>
</dbReference>
<keyword evidence="3" id="KW-1185">Reference proteome</keyword>
<dbReference type="Gene3D" id="3.40.50.720">
    <property type="entry name" value="NAD(P)-binding Rossmann-like Domain"/>
    <property type="match status" value="1"/>
</dbReference>
<dbReference type="SMART" id="SM00829">
    <property type="entry name" value="PKS_ER"/>
    <property type="match status" value="1"/>
</dbReference>
<proteinExistence type="predicted"/>
<dbReference type="GO" id="GO:0005739">
    <property type="term" value="C:mitochondrion"/>
    <property type="evidence" value="ECO:0007669"/>
    <property type="project" value="TreeGrafter"/>
</dbReference>
<feature type="domain" description="Enoyl reductase (ER)" evidence="1">
    <location>
        <begin position="18"/>
        <end position="346"/>
    </location>
</feature>
<gene>
    <name evidence="2" type="ORF">BDN70DRAFT_882590</name>
</gene>
<dbReference type="AlphaFoldDB" id="A0A9P5YWC3"/>